<dbReference type="InterPro" id="IPR011990">
    <property type="entry name" value="TPR-like_helical_dom_sf"/>
</dbReference>
<keyword evidence="3" id="KW-1185">Reference proteome</keyword>
<dbReference type="SUPFAM" id="SSF48452">
    <property type="entry name" value="TPR-like"/>
    <property type="match status" value="1"/>
</dbReference>
<name>A0ABN2LSM2_9MICO</name>
<dbReference type="Proteomes" id="UP001500851">
    <property type="component" value="Unassembled WGS sequence"/>
</dbReference>
<dbReference type="Gene3D" id="1.25.40.10">
    <property type="entry name" value="Tetratricopeptide repeat domain"/>
    <property type="match status" value="1"/>
</dbReference>
<organism evidence="2 3">
    <name type="scientific">Leucobacter iarius</name>
    <dbReference type="NCBI Taxonomy" id="333963"/>
    <lineage>
        <taxon>Bacteria</taxon>
        <taxon>Bacillati</taxon>
        <taxon>Actinomycetota</taxon>
        <taxon>Actinomycetes</taxon>
        <taxon>Micrococcales</taxon>
        <taxon>Microbacteriaceae</taxon>
        <taxon>Leucobacter</taxon>
    </lineage>
</organism>
<dbReference type="RefSeq" id="WP_344033406.1">
    <property type="nucleotide sequence ID" value="NZ_BAAAOB010000005.1"/>
</dbReference>
<dbReference type="Pfam" id="PF12688">
    <property type="entry name" value="TPR_5"/>
    <property type="match status" value="1"/>
</dbReference>
<reference evidence="2 3" key="1">
    <citation type="journal article" date="2019" name="Int. J. Syst. Evol. Microbiol.">
        <title>The Global Catalogue of Microorganisms (GCM) 10K type strain sequencing project: providing services to taxonomists for standard genome sequencing and annotation.</title>
        <authorList>
            <consortium name="The Broad Institute Genomics Platform"/>
            <consortium name="The Broad Institute Genome Sequencing Center for Infectious Disease"/>
            <person name="Wu L."/>
            <person name="Ma J."/>
        </authorList>
    </citation>
    <scope>NUCLEOTIDE SEQUENCE [LARGE SCALE GENOMIC DNA]</scope>
    <source>
        <strain evidence="2 3">JCM 14736</strain>
    </source>
</reference>
<dbReference type="EMBL" id="BAAAOB010000005">
    <property type="protein sequence ID" value="GAA1798408.1"/>
    <property type="molecule type" value="Genomic_DNA"/>
</dbReference>
<evidence type="ECO:0000313" key="3">
    <source>
        <dbReference type="Proteomes" id="UP001500851"/>
    </source>
</evidence>
<protein>
    <submittedName>
        <fullName evidence="2">Tetratricopeptide repeat protein</fullName>
    </submittedName>
</protein>
<evidence type="ECO:0000259" key="1">
    <source>
        <dbReference type="Pfam" id="PF12688"/>
    </source>
</evidence>
<comment type="caution">
    <text evidence="2">The sequence shown here is derived from an EMBL/GenBank/DDBJ whole genome shotgun (WGS) entry which is preliminary data.</text>
</comment>
<proteinExistence type="predicted"/>
<gene>
    <name evidence="2" type="ORF">GCM10009768_29380</name>
</gene>
<evidence type="ECO:0000313" key="2">
    <source>
        <dbReference type="EMBL" id="GAA1798408.1"/>
    </source>
</evidence>
<sequence length="171" mass="18106">MSTGTHDDWQDRVDAVWNDADADEATVIERIAALAAELPAEDPRGPFELGGALDSGGREAEAAEQYARAVELGLAGNARAQLDIQYASTLRNLGRFDEAVAMLRESERDPELGASTDAFLALALHSAGRPDEALAVAIEALIPTLPRYQRSLRGYAAELRSGAAGADADAE</sequence>
<accession>A0ABN2LSM2</accession>
<feature type="domain" description="Tetratrico peptide repeat group 5" evidence="1">
    <location>
        <begin position="47"/>
        <end position="159"/>
    </location>
</feature>
<dbReference type="InterPro" id="IPR041656">
    <property type="entry name" value="TPR_5"/>
</dbReference>